<organism evidence="2 3">
    <name type="scientific">Leptospira yasudae</name>
    <dbReference type="NCBI Taxonomy" id="2202201"/>
    <lineage>
        <taxon>Bacteria</taxon>
        <taxon>Pseudomonadati</taxon>
        <taxon>Spirochaetota</taxon>
        <taxon>Spirochaetia</taxon>
        <taxon>Leptospirales</taxon>
        <taxon>Leptospiraceae</taxon>
        <taxon>Leptospira</taxon>
    </lineage>
</organism>
<feature type="transmembrane region" description="Helical" evidence="1">
    <location>
        <begin position="60"/>
        <end position="79"/>
    </location>
</feature>
<keyword evidence="1" id="KW-0812">Transmembrane</keyword>
<evidence type="ECO:0000313" key="2">
    <source>
        <dbReference type="EMBL" id="RHX80165.1"/>
    </source>
</evidence>
<feature type="transmembrane region" description="Helical" evidence="1">
    <location>
        <begin position="31"/>
        <end position="54"/>
    </location>
</feature>
<evidence type="ECO:0008006" key="4">
    <source>
        <dbReference type="Google" id="ProtNLM"/>
    </source>
</evidence>
<reference evidence="2 3" key="2">
    <citation type="journal article" date="2020" name="Int. J. Syst. Evol. Microbiol.">
        <title>Leptospira yasudae sp. nov. and Leptospira stimsonii sp. nov., two new species of the pathogenic group isolated from environmental sources.</title>
        <authorList>
            <person name="Casanovas-Massana A."/>
            <person name="Hamond C."/>
            <person name="Santos L.A."/>
            <person name="de Oliveira D."/>
            <person name="Hacker K.P."/>
            <person name="Balassiano I."/>
            <person name="Costa F."/>
            <person name="Medeiros M.A."/>
            <person name="Reis M.G."/>
            <person name="Ko A.I."/>
            <person name="Wunder E.A."/>
        </authorList>
    </citation>
    <scope>NUCLEOTIDE SEQUENCE [LARGE SCALE GENOMIC DNA]</scope>
    <source>
        <strain evidence="2 3">B21</strain>
    </source>
</reference>
<gene>
    <name evidence="2" type="ORF">DLM77_09935</name>
</gene>
<keyword evidence="1" id="KW-0472">Membrane</keyword>
<reference evidence="3" key="1">
    <citation type="submission" date="2018-05" db="EMBL/GenBank/DDBJ databases">
        <title>Leptospira yasudae sp. nov. and Leptospira stimsonii sp. nov., two pathogenic species of the genus Leptospira isolated from environmental sources.</title>
        <authorList>
            <person name="Casanovas-Massana A."/>
            <person name="Hamond C."/>
            <person name="Santos L.A."/>
            <person name="Hacker K.P."/>
            <person name="Balassiano I."/>
            <person name="Medeiros M.A."/>
            <person name="Reis M.G."/>
            <person name="Ko A.I."/>
            <person name="Wunder E.A."/>
        </authorList>
    </citation>
    <scope>NUCLEOTIDE SEQUENCE [LARGE SCALE GENOMIC DNA]</scope>
    <source>
        <strain evidence="3">B21</strain>
    </source>
</reference>
<proteinExistence type="predicted"/>
<dbReference type="Proteomes" id="UP000285569">
    <property type="component" value="Unassembled WGS sequence"/>
</dbReference>
<dbReference type="EMBL" id="QHCR01000004">
    <property type="protein sequence ID" value="RHX80165.1"/>
    <property type="molecule type" value="Genomic_DNA"/>
</dbReference>
<keyword evidence="1" id="KW-1133">Transmembrane helix</keyword>
<accession>A0ABX9M4K0</accession>
<evidence type="ECO:0000313" key="3">
    <source>
        <dbReference type="Proteomes" id="UP000285569"/>
    </source>
</evidence>
<sequence length="173" mass="20218">MLRYWIRKLFVSDSTNDFDSKKNVFVFPESFVVTGALLTILFALLSVAFHVSAYSENENFHYVSIIFAGFSLLGIYMIFYSKFYTLCVDSIGLTEKVFTSKVKKIAWNDIQFVKFNRFSGSFVFIGYPYPEIKVSYGIKNFNVFYSIFTEKLRPDMVAKALEDFRKYRKNLSI</sequence>
<evidence type="ECO:0000256" key="1">
    <source>
        <dbReference type="SAM" id="Phobius"/>
    </source>
</evidence>
<keyword evidence="3" id="KW-1185">Reference proteome</keyword>
<name>A0ABX9M4K0_9LEPT</name>
<protein>
    <recommendedName>
        <fullName evidence="4">PH domain-containing protein</fullName>
    </recommendedName>
</protein>
<comment type="caution">
    <text evidence="2">The sequence shown here is derived from an EMBL/GenBank/DDBJ whole genome shotgun (WGS) entry which is preliminary data.</text>
</comment>